<dbReference type="InterPro" id="IPR015890">
    <property type="entry name" value="Chorismate_C"/>
</dbReference>
<evidence type="ECO:0000256" key="1">
    <source>
        <dbReference type="ARBA" id="ARBA00012266"/>
    </source>
</evidence>
<dbReference type="InterPro" id="IPR029062">
    <property type="entry name" value="Class_I_gatase-like"/>
</dbReference>
<feature type="domain" description="Chorismate-utilising enzyme C-terminal" evidence="6">
    <location>
        <begin position="121"/>
        <end position="380"/>
    </location>
</feature>
<keyword evidence="3" id="KW-0456">Lyase</keyword>
<dbReference type="GO" id="GO:0000162">
    <property type="term" value="P:L-tryptophan biosynthetic process"/>
    <property type="evidence" value="ECO:0007669"/>
    <property type="project" value="TreeGrafter"/>
</dbReference>
<evidence type="ECO:0000256" key="3">
    <source>
        <dbReference type="ARBA" id="ARBA00023239"/>
    </source>
</evidence>
<dbReference type="Gene3D" id="3.60.120.10">
    <property type="entry name" value="Anthranilate synthase"/>
    <property type="match status" value="1"/>
</dbReference>
<evidence type="ECO:0000313" key="7">
    <source>
        <dbReference type="EMBL" id="KAA5603827.1"/>
    </source>
</evidence>
<sequence>MITDLISAFTSNQPPTFAILYRAESPPDRAVEVMVGPFTTVDRLADLPLATPPRPARCKELLAVIPFRQATERGFSVIDDQAPLLVMPITETATASRDQIHALLPAVPIHVSEERFIPPDDEYEALVKRIIDEAIGTGEGANFVIKRDYVSHFTCENRVAGALSLFRELLEQERGAYWTFVIYTGTQVFVGASPERHISVTDTVAVMNPISGTYRYPPSGPSVADLMAFLEDQKESNELYMVLDEELKMMARICPRGGTVSGPMLREMSHLAHTEYFIRGRTEIDPRDILRETLFAPTISGSPLQNAFRVISRYEPAGRMYYSGVLALIETGETGGRNLDSAIMIRTADISSDGLLRIGVGSTIVRDSDPAAEAAETRGKAASLICALKKAGRAEMKSHPDVVTSLRRRNESIAPFWFEDADGRLQGRQEFAGTSVLVFDAEDSFTLMIAQQLESLGLRVVVTKAEGTVPVDGYDLAIFGPGPGNPNDRCDTRIETLHHTIRACLAARHPFAAVCLSHQILSLQLGLPVVPRGTPNQGVQKDIDLFGVRRAVGFYNTFAAFSQSDAFDVRDLGRIEVSRDPTTDEVHAIRGGWFTSTQFHPESVLTQNGPKILASMIRHVISDRRLIRVGADDAPVHSC</sequence>
<dbReference type="EC" id="4.1.3.27" evidence="1"/>
<dbReference type="InterPro" id="IPR006221">
    <property type="entry name" value="TrpG/PapA_dom"/>
</dbReference>
<protein>
    <recommendedName>
        <fullName evidence="1">anthranilate synthase</fullName>
        <ecNumber evidence="1">4.1.3.27</ecNumber>
    </recommendedName>
</protein>
<evidence type="ECO:0000259" key="5">
    <source>
        <dbReference type="Pfam" id="PF00117"/>
    </source>
</evidence>
<dbReference type="Proteomes" id="UP000324065">
    <property type="component" value="Unassembled WGS sequence"/>
</dbReference>
<dbReference type="PROSITE" id="PS51273">
    <property type="entry name" value="GATASE_TYPE_1"/>
    <property type="match status" value="1"/>
</dbReference>
<dbReference type="Pfam" id="PF00117">
    <property type="entry name" value="GATase"/>
    <property type="match status" value="1"/>
</dbReference>
<dbReference type="PRINTS" id="PR00096">
    <property type="entry name" value="GATASE"/>
</dbReference>
<accession>A0A5M6I7G5</accession>
<dbReference type="PANTHER" id="PTHR11236">
    <property type="entry name" value="AMINOBENZOATE/ANTHRANILATE SYNTHASE"/>
    <property type="match status" value="1"/>
</dbReference>
<dbReference type="Pfam" id="PF00425">
    <property type="entry name" value="Chorismate_bind"/>
    <property type="match status" value="1"/>
</dbReference>
<dbReference type="GO" id="GO:0004049">
    <property type="term" value="F:anthranilate synthase activity"/>
    <property type="evidence" value="ECO:0007669"/>
    <property type="project" value="UniProtKB-EC"/>
</dbReference>
<dbReference type="SUPFAM" id="SSF52317">
    <property type="entry name" value="Class I glutamine amidotransferase-like"/>
    <property type="match status" value="1"/>
</dbReference>
<dbReference type="Gene3D" id="3.40.50.880">
    <property type="match status" value="1"/>
</dbReference>
<dbReference type="OrthoDB" id="9803598at2"/>
<dbReference type="InterPro" id="IPR005801">
    <property type="entry name" value="ADC_synthase"/>
</dbReference>
<evidence type="ECO:0000259" key="6">
    <source>
        <dbReference type="Pfam" id="PF00425"/>
    </source>
</evidence>
<dbReference type="PRINTS" id="PR00097">
    <property type="entry name" value="ANTSNTHASEII"/>
</dbReference>
<dbReference type="AlphaFoldDB" id="A0A5M6I7G5"/>
<keyword evidence="8" id="KW-1185">Reference proteome</keyword>
<dbReference type="CDD" id="cd01743">
    <property type="entry name" value="GATase1_Anthranilate_Synthase"/>
    <property type="match status" value="1"/>
</dbReference>
<comment type="caution">
    <text evidence="7">The sequence shown here is derived from an EMBL/GenBank/DDBJ whole genome shotgun (WGS) entry which is preliminary data.</text>
</comment>
<evidence type="ECO:0000313" key="8">
    <source>
        <dbReference type="Proteomes" id="UP000324065"/>
    </source>
</evidence>
<evidence type="ECO:0000256" key="4">
    <source>
        <dbReference type="ARBA" id="ARBA00047683"/>
    </source>
</evidence>
<dbReference type="InterPro" id="IPR017926">
    <property type="entry name" value="GATASE"/>
</dbReference>
<dbReference type="PANTHER" id="PTHR11236:SF49">
    <property type="entry name" value="ANTHRANILATE SYNTHASE COMPONENT 1"/>
    <property type="match status" value="1"/>
</dbReference>
<reference evidence="7 8" key="1">
    <citation type="submission" date="2019-09" db="EMBL/GenBank/DDBJ databases">
        <title>Genome sequence of Roseospira marina, one of the more divergent members of the non-sulfur purple photosynthetic bacterial family, the Rhodospirillaceae.</title>
        <authorList>
            <person name="Meyer T."/>
            <person name="Kyndt J."/>
        </authorList>
    </citation>
    <scope>NUCLEOTIDE SEQUENCE [LARGE SCALE GENOMIC DNA]</scope>
    <source>
        <strain evidence="7 8">DSM 15113</strain>
    </source>
</reference>
<name>A0A5M6I7G5_9PROT</name>
<feature type="domain" description="Glutamine amidotransferase" evidence="5">
    <location>
        <begin position="437"/>
        <end position="616"/>
    </location>
</feature>
<proteinExistence type="predicted"/>
<comment type="catalytic activity">
    <reaction evidence="4">
        <text>chorismate + L-glutamine = anthranilate + pyruvate + L-glutamate + H(+)</text>
        <dbReference type="Rhea" id="RHEA:21732"/>
        <dbReference type="ChEBI" id="CHEBI:15361"/>
        <dbReference type="ChEBI" id="CHEBI:15378"/>
        <dbReference type="ChEBI" id="CHEBI:16567"/>
        <dbReference type="ChEBI" id="CHEBI:29748"/>
        <dbReference type="ChEBI" id="CHEBI:29985"/>
        <dbReference type="ChEBI" id="CHEBI:58359"/>
        <dbReference type="EC" id="4.1.3.27"/>
    </reaction>
</comment>
<keyword evidence="2" id="KW-0315">Glutamine amidotransferase</keyword>
<dbReference type="InterPro" id="IPR019999">
    <property type="entry name" value="Anth_synth_I-like"/>
</dbReference>
<gene>
    <name evidence="7" type="ORF">F1188_18975</name>
</gene>
<evidence type="ECO:0000256" key="2">
    <source>
        <dbReference type="ARBA" id="ARBA00022962"/>
    </source>
</evidence>
<dbReference type="SUPFAM" id="SSF56322">
    <property type="entry name" value="ADC synthase"/>
    <property type="match status" value="1"/>
</dbReference>
<dbReference type="EMBL" id="VWPJ01000030">
    <property type="protein sequence ID" value="KAA5603827.1"/>
    <property type="molecule type" value="Genomic_DNA"/>
</dbReference>
<organism evidence="7 8">
    <name type="scientific">Roseospira marina</name>
    <dbReference type="NCBI Taxonomy" id="140057"/>
    <lineage>
        <taxon>Bacteria</taxon>
        <taxon>Pseudomonadati</taxon>
        <taxon>Pseudomonadota</taxon>
        <taxon>Alphaproteobacteria</taxon>
        <taxon>Rhodospirillales</taxon>
        <taxon>Rhodospirillaceae</taxon>
        <taxon>Roseospira</taxon>
    </lineage>
</organism>